<sequence>MTTSLTTPGDSTDKWKSDTHTKLSGDELNNAITALSNTSFVNKFPRVDRNFADPPVPLQNIGLFSFIPAKGATPNKNGVFGFAKIRGNYNTDVEASAKAESIIRSIDSAHTIFQAYVGRPFPVTLSEDYCSETTEVDIRRETTEAVSDSIKSKKLDDQKIAKELHDREEELMRDTTPGMIDAETVNQDHYVTMNVKKAQLSWTYLEHVKKLKEVRDILNNTTAEIKRIDKTNPEFRDTFLEKYIAAREKSGLSHKKEDFNEGFVRYLVEDVELPGMTIDDDDERINTIMNDNETKPASLISSSVHTKKED</sequence>
<feature type="region of interest" description="Disordered" evidence="1">
    <location>
        <begin position="289"/>
        <end position="310"/>
    </location>
</feature>
<evidence type="ECO:0000256" key="1">
    <source>
        <dbReference type="SAM" id="MobiDB-lite"/>
    </source>
</evidence>
<protein>
    <submittedName>
        <fullName evidence="2">Uncharacterized protein</fullName>
    </submittedName>
</protein>
<accession>A0A6C0LW32</accession>
<dbReference type="AlphaFoldDB" id="A0A6C0LW32"/>
<name>A0A6C0LW32_9ZZZZ</name>
<organism evidence="2">
    <name type="scientific">viral metagenome</name>
    <dbReference type="NCBI Taxonomy" id="1070528"/>
    <lineage>
        <taxon>unclassified sequences</taxon>
        <taxon>metagenomes</taxon>
        <taxon>organismal metagenomes</taxon>
    </lineage>
</organism>
<reference evidence="2" key="1">
    <citation type="journal article" date="2020" name="Nature">
        <title>Giant virus diversity and host interactions through global metagenomics.</title>
        <authorList>
            <person name="Schulz F."/>
            <person name="Roux S."/>
            <person name="Paez-Espino D."/>
            <person name="Jungbluth S."/>
            <person name="Walsh D.A."/>
            <person name="Denef V.J."/>
            <person name="McMahon K.D."/>
            <person name="Konstantinidis K.T."/>
            <person name="Eloe-Fadrosh E.A."/>
            <person name="Kyrpides N.C."/>
            <person name="Woyke T."/>
        </authorList>
    </citation>
    <scope>NUCLEOTIDE SEQUENCE</scope>
    <source>
        <strain evidence="2">GVMAG-S-1016704-142</strain>
    </source>
</reference>
<dbReference type="InterPro" id="IPR043872">
    <property type="entry name" value="DUF5832"/>
</dbReference>
<dbReference type="EMBL" id="MN740565">
    <property type="protein sequence ID" value="QHU33961.1"/>
    <property type="molecule type" value="Genomic_DNA"/>
</dbReference>
<proteinExistence type="predicted"/>
<dbReference type="Pfam" id="PF19150">
    <property type="entry name" value="DUF5832"/>
    <property type="match status" value="1"/>
</dbReference>
<evidence type="ECO:0000313" key="2">
    <source>
        <dbReference type="EMBL" id="QHU33961.1"/>
    </source>
</evidence>